<reference key="2">
    <citation type="submission" date="2011-05" db="EMBL/GenBank/DDBJ databases">
        <title>The Genome Sequence of Magnaporthe oryzae 70-15.</title>
        <authorList>
            <consortium name="The Broad Institute Genome Sequencing Platform"/>
            <person name="Ma L.-J."/>
            <person name="Dead R."/>
            <person name="Young S.K."/>
            <person name="Zeng Q."/>
            <person name="Gargeya S."/>
            <person name="Fitzgerald M."/>
            <person name="Haas B."/>
            <person name="Abouelleil A."/>
            <person name="Alvarado L."/>
            <person name="Arachchi H.M."/>
            <person name="Berlin A."/>
            <person name="Brown A."/>
            <person name="Chapman S.B."/>
            <person name="Chen Z."/>
            <person name="Dunbar C."/>
            <person name="Freedman E."/>
            <person name="Gearin G."/>
            <person name="Gellesch M."/>
            <person name="Goldberg J."/>
            <person name="Griggs A."/>
            <person name="Gujja S."/>
            <person name="Heiman D."/>
            <person name="Howarth C."/>
            <person name="Larson L."/>
            <person name="Lui A."/>
            <person name="MacDonald P.J.P."/>
            <person name="Mehta T."/>
            <person name="Montmayeur A."/>
            <person name="Murphy C."/>
            <person name="Neiman D."/>
            <person name="Pearson M."/>
            <person name="Priest M."/>
            <person name="Roberts A."/>
            <person name="Saif S."/>
            <person name="Shea T."/>
            <person name="Shenoy N."/>
            <person name="Sisk P."/>
            <person name="Stolte C."/>
            <person name="Sykes S."/>
            <person name="Yandava C."/>
            <person name="Wortman J."/>
            <person name="Nusbaum C."/>
            <person name="Birren B."/>
        </authorList>
    </citation>
    <scope>NUCLEOTIDE SEQUENCE</scope>
    <source>
        <strain>70-15</strain>
    </source>
</reference>
<organism evidence="1 2">
    <name type="scientific">Pyricularia oryzae (strain 70-15 / ATCC MYA-4617 / FGSC 8958)</name>
    <name type="common">Rice blast fungus</name>
    <name type="synonym">Magnaporthe oryzae</name>
    <dbReference type="NCBI Taxonomy" id="242507"/>
    <lineage>
        <taxon>Eukaryota</taxon>
        <taxon>Fungi</taxon>
        <taxon>Dikarya</taxon>
        <taxon>Ascomycota</taxon>
        <taxon>Pezizomycotina</taxon>
        <taxon>Sordariomycetes</taxon>
        <taxon>Sordariomycetidae</taxon>
        <taxon>Magnaporthales</taxon>
        <taxon>Pyriculariaceae</taxon>
        <taxon>Pyricularia</taxon>
    </lineage>
</organism>
<dbReference type="GeneID" id="12986212"/>
<sequence>MPIQRPTAELGPGRFILGLPESTTSSVITWDLMNAVTDRRSVLPEHGFEAVQV</sequence>
<keyword evidence="2" id="KW-1185">Reference proteome</keyword>
<name>G4NGR1_PYRO7</name>
<dbReference type="KEGG" id="mgr:MGG_17700"/>
<proteinExistence type="predicted"/>
<protein>
    <submittedName>
        <fullName evidence="1">Uncharacterized protein</fullName>
    </submittedName>
</protein>
<dbReference type="AlphaFoldDB" id="G4NGR1"/>
<dbReference type="InParanoid" id="G4NGR1"/>
<evidence type="ECO:0000313" key="1">
    <source>
        <dbReference type="EMBL" id="EHA47421.1"/>
    </source>
</evidence>
<evidence type="ECO:0000313" key="2">
    <source>
        <dbReference type="Proteomes" id="UP000009058"/>
    </source>
</evidence>
<dbReference type="HOGENOM" id="CLU_3069192_0_0_1"/>
<dbReference type="EMBL" id="CM001236">
    <property type="protein sequence ID" value="EHA47421.1"/>
    <property type="molecule type" value="Genomic_DNA"/>
</dbReference>
<dbReference type="Proteomes" id="UP000009058">
    <property type="component" value="Chromosome 6"/>
</dbReference>
<dbReference type="RefSeq" id="XP_003719788.1">
    <property type="nucleotide sequence ID" value="XM_003719740.1"/>
</dbReference>
<reference evidence="1 2" key="1">
    <citation type="journal article" date="2005" name="Nature">
        <title>The genome sequence of the rice blast fungus Magnaporthe grisea.</title>
        <authorList>
            <person name="Dean R.A."/>
            <person name="Talbot N.J."/>
            <person name="Ebbole D.J."/>
            <person name="Farman M.L."/>
            <person name="Mitchell T.K."/>
            <person name="Orbach M.J."/>
            <person name="Thon M."/>
            <person name="Kulkarni R."/>
            <person name="Xu J.R."/>
            <person name="Pan H."/>
            <person name="Read N.D."/>
            <person name="Lee Y.H."/>
            <person name="Carbone I."/>
            <person name="Brown D."/>
            <person name="Oh Y.Y."/>
            <person name="Donofrio N."/>
            <person name="Jeong J.S."/>
            <person name="Soanes D.M."/>
            <person name="Djonovic S."/>
            <person name="Kolomiets E."/>
            <person name="Rehmeyer C."/>
            <person name="Li W."/>
            <person name="Harding M."/>
            <person name="Kim S."/>
            <person name="Lebrun M.H."/>
            <person name="Bohnert H."/>
            <person name="Coughlan S."/>
            <person name="Butler J."/>
            <person name="Calvo S."/>
            <person name="Ma L.J."/>
            <person name="Nicol R."/>
            <person name="Purcell S."/>
            <person name="Nusbaum C."/>
            <person name="Galagan J.E."/>
            <person name="Birren B.W."/>
        </authorList>
    </citation>
    <scope>NUCLEOTIDE SEQUENCE [LARGE SCALE GENOMIC DNA]</scope>
    <source>
        <strain evidence="2">70-15 / ATCC MYA-4617 / FGSC 8958</strain>
    </source>
</reference>
<dbReference type="VEuPathDB" id="FungiDB:MGG_17700"/>
<accession>G4NGR1</accession>
<gene>
    <name evidence="1" type="ORF">MGG_17700</name>
</gene>